<keyword evidence="3" id="KW-1185">Reference proteome</keyword>
<dbReference type="STRING" id="44252.DJ90_973"/>
<dbReference type="Proteomes" id="UP000442469">
    <property type="component" value="Unassembled WGS sequence"/>
</dbReference>
<gene>
    <name evidence="1" type="ORF">DJ90_973</name>
    <name evidence="2" type="ORF">GNQ08_06065</name>
</gene>
<dbReference type="EMBL" id="WNZZ01000003">
    <property type="protein sequence ID" value="MUG21993.1"/>
    <property type="molecule type" value="Genomic_DNA"/>
</dbReference>
<dbReference type="HOGENOM" id="CLU_188988_0_0_9"/>
<dbReference type="RefSeq" id="WP_036620096.1">
    <property type="nucleotide sequence ID" value="NZ_BGML01000032.1"/>
</dbReference>
<reference evidence="1 3" key="1">
    <citation type="submission" date="2014-04" db="EMBL/GenBank/DDBJ databases">
        <authorList>
            <person name="Bishop-Lilly K.A."/>
            <person name="Broomall S.M."/>
            <person name="Chain P.S."/>
            <person name="Chertkov O."/>
            <person name="Coyne S.R."/>
            <person name="Daligault H.E."/>
            <person name="Davenport K.W."/>
            <person name="Erkkila T."/>
            <person name="Frey K.G."/>
            <person name="Gibbons H.S."/>
            <person name="Gu W."/>
            <person name="Jaissle J."/>
            <person name="Johnson S.L."/>
            <person name="Koroleva G.I."/>
            <person name="Ladner J.T."/>
            <person name="Lo C.-C."/>
            <person name="Minogue T.D."/>
            <person name="Munk C."/>
            <person name="Palacios G.F."/>
            <person name="Redden C.L."/>
            <person name="Rosenzweig C.N."/>
            <person name="Scholz M.B."/>
            <person name="Teshima H."/>
            <person name="Xu Y."/>
        </authorList>
    </citation>
    <scope>NUCLEOTIDE SEQUENCE [LARGE SCALE GENOMIC DNA]</scope>
    <source>
        <strain evidence="1 3">8244</strain>
    </source>
</reference>
<accession>A0A090ZJM1</accession>
<dbReference type="GeneID" id="77011720"/>
<dbReference type="AlphaFoldDB" id="A0A090ZJM1"/>
<dbReference type="Proteomes" id="UP000029278">
    <property type="component" value="Unassembled WGS sequence"/>
</dbReference>
<name>A0A090ZJM1_PAEMA</name>
<organism evidence="1 3">
    <name type="scientific">Paenibacillus macerans</name>
    <name type="common">Bacillus macerans</name>
    <dbReference type="NCBI Taxonomy" id="44252"/>
    <lineage>
        <taxon>Bacteria</taxon>
        <taxon>Bacillati</taxon>
        <taxon>Bacillota</taxon>
        <taxon>Bacilli</taxon>
        <taxon>Bacillales</taxon>
        <taxon>Paenibacillaceae</taxon>
        <taxon>Paenibacillus</taxon>
    </lineage>
</organism>
<protein>
    <submittedName>
        <fullName evidence="1">Uncharacterized protein</fullName>
    </submittedName>
</protein>
<dbReference type="EMBL" id="JMQA01000018">
    <property type="protein sequence ID" value="KFN10563.1"/>
    <property type="molecule type" value="Genomic_DNA"/>
</dbReference>
<reference evidence="2 4" key="2">
    <citation type="submission" date="2019-11" db="EMBL/GenBank/DDBJ databases">
        <title>Draft genome sequences of five Paenibacillus species of dairy origin.</title>
        <authorList>
            <person name="Olajide A.M."/>
            <person name="Chen S."/>
            <person name="Lapointe G."/>
        </authorList>
    </citation>
    <scope>NUCLEOTIDE SEQUENCE [LARGE SCALE GENOMIC DNA]</scope>
    <source>
        <strain evidence="2 4">3CT49</strain>
    </source>
</reference>
<evidence type="ECO:0000313" key="2">
    <source>
        <dbReference type="EMBL" id="MUG21993.1"/>
    </source>
</evidence>
<evidence type="ECO:0000313" key="3">
    <source>
        <dbReference type="Proteomes" id="UP000029278"/>
    </source>
</evidence>
<dbReference type="PATRIC" id="fig|44252.3.peg.1429"/>
<sequence>MPFICPLCNGLAPLTATCPDCGHVLENAGRKEDYVGPYSPYGSADQYTSAISASIPSGCEHVVQCPHCHEAYIYHVNAWQAP</sequence>
<evidence type="ECO:0000313" key="4">
    <source>
        <dbReference type="Proteomes" id="UP000442469"/>
    </source>
</evidence>
<dbReference type="OrthoDB" id="1683552at2"/>
<proteinExistence type="predicted"/>
<evidence type="ECO:0000313" key="1">
    <source>
        <dbReference type="EMBL" id="KFN10563.1"/>
    </source>
</evidence>
<comment type="caution">
    <text evidence="1">The sequence shown here is derived from an EMBL/GenBank/DDBJ whole genome shotgun (WGS) entry which is preliminary data.</text>
</comment>